<gene>
    <name evidence="3" type="ORF">FPANT_12138</name>
</gene>
<evidence type="ECO:0000313" key="4">
    <source>
        <dbReference type="Proteomes" id="UP000544095"/>
    </source>
</evidence>
<dbReference type="InterPro" id="IPR007219">
    <property type="entry name" value="XnlR_reg_dom"/>
</dbReference>
<sequence length="522" mass="58842">MTSPPSRSWWSSSVESTLTWPSLRPYNLLEATLTSVIDTDDDFEAVRLNADPHYASVRLQAHVPPSNGGIDDRAEMTRLLEQFIKYIHAKQPLVDLDLLYNQISVVEEEGLGWDASTCLLLMACALGGICTPYDHSKLEEYSKPSINTEQYLRSREYFDAGLKRLGFIMGHASIVGAQCFFLAAGYYITTFNPLASWRCLNNASIMCKDVLNRSLGGPAMLQTALRSSKTKPDNAHRKLFWSCLKTEREVASELGLEVANAKLIQYENQSSLLPDLEPSWSSPSGIGANSDSSAAQHEQSWMYYLTDISLRKLEIRIESFFATQQAEQHQPESVDRESFYRDILNTLADLDNQIMLHFVNLPDSITIETDESGHSPDDLREYLRLRLIIIRHTLSRPALHFILHRDLDGLSMPLRAQAIELANRALRIDRYLVTHGLTTHRHPGTWLGIRYCTCAALEIIAAAKSGIPGLDCLPIWEPGMQKFKIALKYWGAESADARMYLEWIVRLESLPLETGISTMDDG</sequence>
<dbReference type="InterPro" id="IPR053181">
    <property type="entry name" value="EcdB-like_regulator"/>
</dbReference>
<proteinExistence type="predicted"/>
<dbReference type="AlphaFoldDB" id="A0A8H5KGI0"/>
<dbReference type="GO" id="GO:0003677">
    <property type="term" value="F:DNA binding"/>
    <property type="evidence" value="ECO:0007669"/>
    <property type="project" value="InterPro"/>
</dbReference>
<dbReference type="PANTHER" id="PTHR47785:SF5">
    <property type="entry name" value="ZN(II)2CYS6 TRANSCRIPTION FACTOR (EUROFUNG)"/>
    <property type="match status" value="1"/>
</dbReference>
<dbReference type="Pfam" id="PF04082">
    <property type="entry name" value="Fungal_trans"/>
    <property type="match status" value="1"/>
</dbReference>
<evidence type="ECO:0000259" key="2">
    <source>
        <dbReference type="Pfam" id="PF04082"/>
    </source>
</evidence>
<dbReference type="GO" id="GO:0008270">
    <property type="term" value="F:zinc ion binding"/>
    <property type="evidence" value="ECO:0007669"/>
    <property type="project" value="InterPro"/>
</dbReference>
<feature type="domain" description="Xylanolytic transcriptional activator regulatory" evidence="2">
    <location>
        <begin position="80"/>
        <end position="303"/>
    </location>
</feature>
<evidence type="ECO:0000256" key="1">
    <source>
        <dbReference type="ARBA" id="ARBA00023242"/>
    </source>
</evidence>
<evidence type="ECO:0000313" key="3">
    <source>
        <dbReference type="EMBL" id="KAF5573824.1"/>
    </source>
</evidence>
<comment type="caution">
    <text evidence="3">The sequence shown here is derived from an EMBL/GenBank/DDBJ whole genome shotgun (WGS) entry which is preliminary data.</text>
</comment>
<dbReference type="Proteomes" id="UP000544095">
    <property type="component" value="Unassembled WGS sequence"/>
</dbReference>
<dbReference type="GO" id="GO:0006351">
    <property type="term" value="P:DNA-templated transcription"/>
    <property type="evidence" value="ECO:0007669"/>
    <property type="project" value="InterPro"/>
</dbReference>
<dbReference type="PANTHER" id="PTHR47785">
    <property type="entry name" value="ZN(II)2CYS6 TRANSCRIPTION FACTOR (EUROFUNG)-RELATED-RELATED"/>
    <property type="match status" value="1"/>
</dbReference>
<protein>
    <recommendedName>
        <fullName evidence="2">Xylanolytic transcriptional activator regulatory domain-containing protein</fullName>
    </recommendedName>
</protein>
<reference evidence="3 4" key="1">
    <citation type="submission" date="2020-05" db="EMBL/GenBank/DDBJ databases">
        <title>Identification and distribution of gene clusters putatively required for synthesis of sphingolipid metabolism inhibitors in phylogenetically diverse species of the filamentous fungus Fusarium.</title>
        <authorList>
            <person name="Kim H.-S."/>
            <person name="Busman M."/>
            <person name="Brown D.W."/>
            <person name="Divon H."/>
            <person name="Uhlig S."/>
            <person name="Proctor R.H."/>
        </authorList>
    </citation>
    <scope>NUCLEOTIDE SEQUENCE [LARGE SCALE GENOMIC DNA]</scope>
    <source>
        <strain evidence="3 4">NRRL 25211</strain>
    </source>
</reference>
<dbReference type="CDD" id="cd12148">
    <property type="entry name" value="fungal_TF_MHR"/>
    <property type="match status" value="1"/>
</dbReference>
<dbReference type="EMBL" id="JAAOAR010000775">
    <property type="protein sequence ID" value="KAF5573824.1"/>
    <property type="molecule type" value="Genomic_DNA"/>
</dbReference>
<accession>A0A8H5KGI0</accession>
<name>A0A8H5KGI0_9HYPO</name>
<organism evidence="3 4">
    <name type="scientific">Fusarium pseudoanthophilum</name>
    <dbReference type="NCBI Taxonomy" id="48495"/>
    <lineage>
        <taxon>Eukaryota</taxon>
        <taxon>Fungi</taxon>
        <taxon>Dikarya</taxon>
        <taxon>Ascomycota</taxon>
        <taxon>Pezizomycotina</taxon>
        <taxon>Sordariomycetes</taxon>
        <taxon>Hypocreomycetidae</taxon>
        <taxon>Hypocreales</taxon>
        <taxon>Nectriaceae</taxon>
        <taxon>Fusarium</taxon>
        <taxon>Fusarium fujikuroi species complex</taxon>
    </lineage>
</organism>
<keyword evidence="1" id="KW-0539">Nucleus</keyword>
<keyword evidence="4" id="KW-1185">Reference proteome</keyword>